<evidence type="ECO:0000313" key="2">
    <source>
        <dbReference type="EMBL" id="MFD0905824.1"/>
    </source>
</evidence>
<dbReference type="Proteomes" id="UP001596972">
    <property type="component" value="Unassembled WGS sequence"/>
</dbReference>
<reference evidence="3" key="1">
    <citation type="journal article" date="2019" name="Int. J. Syst. Evol. Microbiol.">
        <title>The Global Catalogue of Microorganisms (GCM) 10K type strain sequencing project: providing services to taxonomists for standard genome sequencing and annotation.</title>
        <authorList>
            <consortium name="The Broad Institute Genomics Platform"/>
            <consortium name="The Broad Institute Genome Sequencing Center for Infectious Disease"/>
            <person name="Wu L."/>
            <person name="Ma J."/>
        </authorList>
    </citation>
    <scope>NUCLEOTIDE SEQUENCE [LARGE SCALE GENOMIC DNA]</scope>
    <source>
        <strain evidence="3">JCM 31202</strain>
    </source>
</reference>
<evidence type="ECO:0000313" key="3">
    <source>
        <dbReference type="Proteomes" id="UP001596972"/>
    </source>
</evidence>
<feature type="transmembrane region" description="Helical" evidence="1">
    <location>
        <begin position="6"/>
        <end position="26"/>
    </location>
</feature>
<comment type="caution">
    <text evidence="2">The sequence shown here is derived from an EMBL/GenBank/DDBJ whole genome shotgun (WGS) entry which is preliminary data.</text>
</comment>
<gene>
    <name evidence="2" type="ORF">ACFQ11_35995</name>
</gene>
<dbReference type="RefSeq" id="WP_378307122.1">
    <property type="nucleotide sequence ID" value="NZ_JBHTJA010000170.1"/>
</dbReference>
<proteinExistence type="predicted"/>
<organism evidence="2 3">
    <name type="scientific">Actinomadura sediminis</name>
    <dbReference type="NCBI Taxonomy" id="1038904"/>
    <lineage>
        <taxon>Bacteria</taxon>
        <taxon>Bacillati</taxon>
        <taxon>Actinomycetota</taxon>
        <taxon>Actinomycetes</taxon>
        <taxon>Streptosporangiales</taxon>
        <taxon>Thermomonosporaceae</taxon>
        <taxon>Actinomadura</taxon>
    </lineage>
</organism>
<evidence type="ECO:0000256" key="1">
    <source>
        <dbReference type="SAM" id="Phobius"/>
    </source>
</evidence>
<protein>
    <submittedName>
        <fullName evidence="2">Uncharacterized protein</fullName>
    </submittedName>
</protein>
<keyword evidence="1" id="KW-0472">Membrane</keyword>
<accession>A0ABW3EZB4</accession>
<name>A0ABW3EZB4_9ACTN</name>
<keyword evidence="1" id="KW-0812">Transmembrane</keyword>
<keyword evidence="3" id="KW-1185">Reference proteome</keyword>
<keyword evidence="1" id="KW-1133">Transmembrane helix</keyword>
<dbReference type="EMBL" id="JBHTJA010000170">
    <property type="protein sequence ID" value="MFD0905824.1"/>
    <property type="molecule type" value="Genomic_DNA"/>
</dbReference>
<sequence length="188" mass="18470">MGRVDRWGTGVAAAVLAVLGGGLPLLDSALGRGGRPLDAGAVVAVGTERGGVRPVRVAVPSARWVLSAERSALATNAALLSGDVVVNVGAVLPLGSADARDLWHGLGRIVAAGGAARLHADPAAFTTAGGLTGLTGRLSGPGRTGLAGVFTTGTVGATVTAAGPPEAFRRLAGEIEAMVRSLTIAADR</sequence>